<evidence type="ECO:0000256" key="3">
    <source>
        <dbReference type="SAM" id="Phobius"/>
    </source>
</evidence>
<dbReference type="EMBL" id="MKIO01000020">
    <property type="protein sequence ID" value="OLP56988.1"/>
    <property type="molecule type" value="Genomic_DNA"/>
</dbReference>
<dbReference type="NCBIfam" id="TIGR00254">
    <property type="entry name" value="GGDEF"/>
    <property type="match status" value="1"/>
</dbReference>
<dbReference type="PROSITE" id="PS50887">
    <property type="entry name" value="GGDEF"/>
    <property type="match status" value="1"/>
</dbReference>
<dbReference type="InterPro" id="IPR000160">
    <property type="entry name" value="GGDEF_dom"/>
</dbReference>
<feature type="transmembrane region" description="Helical" evidence="3">
    <location>
        <begin position="40"/>
        <end position="59"/>
    </location>
</feature>
<accession>A0A1Q9ANT9</accession>
<reference evidence="5 7" key="1">
    <citation type="submission" date="2016-09" db="EMBL/GenBank/DDBJ databases">
        <title>Rhizobium sp. nov., a novel species isolated from the rice rhizosphere.</title>
        <authorList>
            <person name="Zhao J."/>
            <person name="Zhang X."/>
        </authorList>
    </citation>
    <scope>NUCLEOTIDE SEQUENCE [LARGE SCALE GENOMIC DNA]</scope>
    <source>
        <strain evidence="5 7">MH17</strain>
    </source>
</reference>
<evidence type="ECO:0000313" key="5">
    <source>
        <dbReference type="EMBL" id="OLP56988.1"/>
    </source>
</evidence>
<reference evidence="6 8" key="3">
    <citation type="journal article" date="2017" name="Antonie Van Leeuwenhoek">
        <title>Rhizobium rhizosphaerae sp. nov., a novel species isolated from rice rhizosphere.</title>
        <authorList>
            <person name="Zhao J.J."/>
            <person name="Zhang J."/>
            <person name="Zhang R.J."/>
            <person name="Zhang C.W."/>
            <person name="Yin H.Q."/>
            <person name="Zhang X.X."/>
        </authorList>
    </citation>
    <scope>NUCLEOTIDE SEQUENCE [LARGE SCALE GENOMIC DNA]</scope>
    <source>
        <strain evidence="6 8">RD15</strain>
    </source>
</reference>
<protein>
    <recommendedName>
        <fullName evidence="1">diguanylate cyclase</fullName>
        <ecNumber evidence="1">2.7.7.65</ecNumber>
    </recommendedName>
</protein>
<proteinExistence type="predicted"/>
<dbReference type="AlphaFoldDB" id="A0A1Q9ANT9"/>
<dbReference type="FunFam" id="3.30.70.270:FF:000001">
    <property type="entry name" value="Diguanylate cyclase domain protein"/>
    <property type="match status" value="1"/>
</dbReference>
<sequence>MDIMQASLSTLYAIGVGTLTMAVIMTVWEQRFHPARSRALRFWAAGYAILLIGILILIARDSMPRVLGYGVANLFIVTGYALVAAGSLPFAGWFMPRRLALAAIPAAPLWLTVGPLLPTPIWHAISGLFIASICVIVAIAFLRPRLPISGRADRLVAIVFAMHAAVYLLRVPLVPLVSWLGNQPALDLLALSTMFEGVLFSMAAPMALLSLAREESRAQLQRVSETDFLTGLDNRRAFFGKAETVRGARAQLVLFDLDHFKSINDRYGHDAGDEVLRIFARAVRGQLGPKDLIARLGGEEFAALMPDATSEEALARLEAVARRLRLDVRSQTALQQDVTFSAGLLTVTGSTSMTAALSGADRLLYRAKANGRNRVERPHPLFDALGDRLRAQPEAISETAANRPGKAVA</sequence>
<evidence type="ECO:0000313" key="7">
    <source>
        <dbReference type="Proteomes" id="UP000186143"/>
    </source>
</evidence>
<dbReference type="SMART" id="SM00267">
    <property type="entry name" value="GGDEF"/>
    <property type="match status" value="1"/>
</dbReference>
<dbReference type="InterPro" id="IPR043128">
    <property type="entry name" value="Rev_trsase/Diguanyl_cyclase"/>
</dbReference>
<comment type="catalytic activity">
    <reaction evidence="2">
        <text>2 GTP = 3',3'-c-di-GMP + 2 diphosphate</text>
        <dbReference type="Rhea" id="RHEA:24898"/>
        <dbReference type="ChEBI" id="CHEBI:33019"/>
        <dbReference type="ChEBI" id="CHEBI:37565"/>
        <dbReference type="ChEBI" id="CHEBI:58805"/>
        <dbReference type="EC" id="2.7.7.65"/>
    </reaction>
</comment>
<dbReference type="STRING" id="1672749.BJF92_20985"/>
<evidence type="ECO:0000313" key="8">
    <source>
        <dbReference type="Proteomes" id="UP000192652"/>
    </source>
</evidence>
<evidence type="ECO:0000256" key="1">
    <source>
        <dbReference type="ARBA" id="ARBA00012528"/>
    </source>
</evidence>
<dbReference type="SUPFAM" id="SSF55073">
    <property type="entry name" value="Nucleotide cyclase"/>
    <property type="match status" value="1"/>
</dbReference>
<dbReference type="Gene3D" id="3.30.70.270">
    <property type="match status" value="1"/>
</dbReference>
<dbReference type="EC" id="2.7.7.65" evidence="1"/>
<dbReference type="EMBL" id="MSPX01000004">
    <property type="protein sequence ID" value="OQP87165.1"/>
    <property type="molecule type" value="Genomic_DNA"/>
</dbReference>
<dbReference type="Proteomes" id="UP000186143">
    <property type="component" value="Unassembled WGS sequence"/>
</dbReference>
<feature type="transmembrane region" description="Helical" evidence="3">
    <location>
        <begin position="189"/>
        <end position="212"/>
    </location>
</feature>
<dbReference type="PANTHER" id="PTHR45138">
    <property type="entry name" value="REGULATORY COMPONENTS OF SENSORY TRANSDUCTION SYSTEM"/>
    <property type="match status" value="1"/>
</dbReference>
<reference evidence="6" key="2">
    <citation type="submission" date="2016-12" db="EMBL/GenBank/DDBJ databases">
        <authorList>
            <person name="Zhang X."/>
            <person name="Zhao J."/>
        </authorList>
    </citation>
    <scope>NUCLEOTIDE SEQUENCE</scope>
    <source>
        <strain evidence="6">RD15</strain>
    </source>
</reference>
<feature type="transmembrane region" description="Helical" evidence="3">
    <location>
        <begin position="123"/>
        <end position="143"/>
    </location>
</feature>
<dbReference type="InterPro" id="IPR050469">
    <property type="entry name" value="Diguanylate_Cyclase"/>
</dbReference>
<dbReference type="CDD" id="cd01949">
    <property type="entry name" value="GGDEF"/>
    <property type="match status" value="1"/>
</dbReference>
<organism evidence="5 7">
    <name type="scientific">Xaviernesmea rhizosphaerae</name>
    <dbReference type="NCBI Taxonomy" id="1672749"/>
    <lineage>
        <taxon>Bacteria</taxon>
        <taxon>Pseudomonadati</taxon>
        <taxon>Pseudomonadota</taxon>
        <taxon>Alphaproteobacteria</taxon>
        <taxon>Hyphomicrobiales</taxon>
        <taxon>Rhizobiaceae</taxon>
        <taxon>Rhizobium/Agrobacterium group</taxon>
        <taxon>Xaviernesmea</taxon>
    </lineage>
</organism>
<feature type="transmembrane region" description="Helical" evidence="3">
    <location>
        <begin position="6"/>
        <end position="28"/>
    </location>
</feature>
<feature type="domain" description="GGDEF" evidence="4">
    <location>
        <begin position="248"/>
        <end position="380"/>
    </location>
</feature>
<keyword evidence="3" id="KW-0812">Transmembrane</keyword>
<evidence type="ECO:0000313" key="6">
    <source>
        <dbReference type="EMBL" id="OQP87165.1"/>
    </source>
</evidence>
<keyword evidence="8" id="KW-1185">Reference proteome</keyword>
<dbReference type="Pfam" id="PF00990">
    <property type="entry name" value="GGDEF"/>
    <property type="match status" value="1"/>
</dbReference>
<dbReference type="GO" id="GO:0052621">
    <property type="term" value="F:diguanylate cyclase activity"/>
    <property type="evidence" value="ECO:0007669"/>
    <property type="project" value="UniProtKB-EC"/>
</dbReference>
<feature type="transmembrane region" description="Helical" evidence="3">
    <location>
        <begin position="155"/>
        <end position="177"/>
    </location>
</feature>
<keyword evidence="3" id="KW-1133">Transmembrane helix</keyword>
<gene>
    <name evidence="5" type="ORF">BJF92_20985</name>
    <name evidence="6" type="ORF">BTR14_06995</name>
</gene>
<feature type="transmembrane region" description="Helical" evidence="3">
    <location>
        <begin position="71"/>
        <end position="92"/>
    </location>
</feature>
<name>A0A1Q9ANT9_9HYPH</name>
<dbReference type="InterPro" id="IPR029787">
    <property type="entry name" value="Nucleotide_cyclase"/>
</dbReference>
<keyword evidence="3" id="KW-0472">Membrane</keyword>
<evidence type="ECO:0000259" key="4">
    <source>
        <dbReference type="PROSITE" id="PS50887"/>
    </source>
</evidence>
<dbReference type="Proteomes" id="UP000192652">
    <property type="component" value="Unassembled WGS sequence"/>
</dbReference>
<dbReference type="PANTHER" id="PTHR45138:SF9">
    <property type="entry name" value="DIGUANYLATE CYCLASE DGCM-RELATED"/>
    <property type="match status" value="1"/>
</dbReference>
<evidence type="ECO:0000256" key="2">
    <source>
        <dbReference type="ARBA" id="ARBA00034247"/>
    </source>
</evidence>
<comment type="caution">
    <text evidence="5">The sequence shown here is derived from an EMBL/GenBank/DDBJ whole genome shotgun (WGS) entry which is preliminary data.</text>
</comment>